<accession>A0A3R7MWN2</accession>
<dbReference type="Proteomes" id="UP000283634">
    <property type="component" value="Unassembled WGS sequence"/>
</dbReference>
<keyword evidence="1" id="KW-1133">Transmembrane helix</keyword>
<dbReference type="OrthoDB" id="10391165at2759"/>
<reference evidence="2 3" key="1">
    <citation type="journal article" date="2018" name="BMC Genomics">
        <title>Genomic comparison of Trypanosoma conorhini and Trypanosoma rangeli to Trypanosoma cruzi strains of high and low virulence.</title>
        <authorList>
            <person name="Bradwell K.R."/>
            <person name="Koparde V.N."/>
            <person name="Matveyev A.V."/>
            <person name="Serrano M.G."/>
            <person name="Alves J.M."/>
            <person name="Parikh H."/>
            <person name="Huang B."/>
            <person name="Lee V."/>
            <person name="Espinosa-Alvarez O."/>
            <person name="Ortiz P.A."/>
            <person name="Costa-Martins A.G."/>
            <person name="Teixeira M.M."/>
            <person name="Buck G.A."/>
        </authorList>
    </citation>
    <scope>NUCLEOTIDE SEQUENCE [LARGE SCALE GENOMIC DNA]</scope>
    <source>
        <strain evidence="2 3">AM80</strain>
    </source>
</reference>
<dbReference type="GeneID" id="40326254"/>
<name>A0A3R7MWN2_TRYRA</name>
<evidence type="ECO:0000256" key="1">
    <source>
        <dbReference type="SAM" id="Phobius"/>
    </source>
</evidence>
<sequence>MNGNTAKQMLLRVEPQLALPTVLHVKKGMSATDSKESSNGDSSSHLKARCSVEYILYSVFMVGTVSYGFGVLSEASRLYAKQLNVQPPRWKWLSRPPFNSVGYNNRGDGQWAVLDRWLWLLLPFYACFVIGSCVVRQAFL</sequence>
<evidence type="ECO:0000313" key="2">
    <source>
        <dbReference type="EMBL" id="RNF09176.1"/>
    </source>
</evidence>
<feature type="transmembrane region" description="Helical" evidence="1">
    <location>
        <begin position="117"/>
        <end position="135"/>
    </location>
</feature>
<feature type="transmembrane region" description="Helical" evidence="1">
    <location>
        <begin position="54"/>
        <end position="72"/>
    </location>
</feature>
<keyword evidence="1" id="KW-0472">Membrane</keyword>
<keyword evidence="3" id="KW-1185">Reference proteome</keyword>
<gene>
    <name evidence="2" type="ORF">TraAM80_02321</name>
</gene>
<organism evidence="2 3">
    <name type="scientific">Trypanosoma rangeli</name>
    <dbReference type="NCBI Taxonomy" id="5698"/>
    <lineage>
        <taxon>Eukaryota</taxon>
        <taxon>Discoba</taxon>
        <taxon>Euglenozoa</taxon>
        <taxon>Kinetoplastea</taxon>
        <taxon>Metakinetoplastina</taxon>
        <taxon>Trypanosomatida</taxon>
        <taxon>Trypanosomatidae</taxon>
        <taxon>Trypanosoma</taxon>
        <taxon>Herpetosoma</taxon>
    </lineage>
</organism>
<dbReference type="RefSeq" id="XP_029240810.1">
    <property type="nucleotide sequence ID" value="XM_029379327.1"/>
</dbReference>
<comment type="caution">
    <text evidence="2">The sequence shown here is derived from an EMBL/GenBank/DDBJ whole genome shotgun (WGS) entry which is preliminary data.</text>
</comment>
<protein>
    <submittedName>
        <fullName evidence="2">Glycerol uptake protein</fullName>
    </submittedName>
</protein>
<keyword evidence="1" id="KW-0812">Transmembrane</keyword>
<dbReference type="AlphaFoldDB" id="A0A3R7MWN2"/>
<dbReference type="EMBL" id="MKGL01000052">
    <property type="protein sequence ID" value="RNF09176.1"/>
    <property type="molecule type" value="Genomic_DNA"/>
</dbReference>
<proteinExistence type="predicted"/>
<evidence type="ECO:0000313" key="3">
    <source>
        <dbReference type="Proteomes" id="UP000283634"/>
    </source>
</evidence>